<dbReference type="AlphaFoldDB" id="A0A0P0LXW2"/>
<evidence type="ECO:0008006" key="2">
    <source>
        <dbReference type="Google" id="ProtNLM"/>
    </source>
</evidence>
<dbReference type="EMBL" id="KT428295">
    <property type="protein sequence ID" value="ALK44366.1"/>
    <property type="molecule type" value="Genomic_DNA"/>
</dbReference>
<proteinExistence type="predicted"/>
<protein>
    <recommendedName>
        <fullName evidence="2">DUF1570 domain-containing protein</fullName>
    </recommendedName>
</protein>
<evidence type="ECO:0000313" key="1">
    <source>
        <dbReference type="EMBL" id="ALK44366.1"/>
    </source>
</evidence>
<sequence length="354" mass="41708">MANKKNKNWINYLLLAVVALLIMKSVSNKEIQPLQKATKEPTKVKQLTPKNIITKLSKKAPPQINNVKYETYAVETVYPGQDYFDDNTCNTDAKRASYKPLLKETINRLNQQYQHFYYKVNDYLELNVYAVQMTKYFEKELIERIKFLHQEYIGLLGKSAKREINVNLIISPERSDYLNDTSFFSTNLDTTIGVYFGGLNLAFVDYQQSDDKALKTAIHETSHTLSAHIIGRTPRMFSEGMAEFYEDMIVKEGKVEIVFYKKQLKKEPYPLMQFFDSQQWSSLDVQHLYYSSWAWVAFMYGDNKRLESLVSFMKNEQINPCSAFSAGESYKIFQEEYSNFETDFYHWQKYMNYY</sequence>
<accession>A0A0P0LXW2</accession>
<reference evidence="1" key="1">
    <citation type="submission" date="2015-08" db="EMBL/GenBank/DDBJ databases">
        <title>Partial sequence of psychrophilic Colwellia sp.</title>
        <authorList>
            <person name="Pankowski J.A."/>
            <person name="Leong J.S."/>
            <person name="Nano F.E."/>
        </authorList>
    </citation>
    <scope>NUCLEOTIDE SEQUENCE</scope>
    <source>
        <strain evidence="1">C1</strain>
    </source>
</reference>
<organism evidence="1">
    <name type="scientific">Colwellia sp. C1</name>
    <dbReference type="NCBI Taxonomy" id="1737566"/>
    <lineage>
        <taxon>Bacteria</taxon>
        <taxon>Pseudomonadati</taxon>
        <taxon>Pseudomonadota</taxon>
        <taxon>Gammaproteobacteria</taxon>
        <taxon>Alteromonadales</taxon>
        <taxon>Colwelliaceae</taxon>
        <taxon>Colwellia</taxon>
    </lineage>
</organism>
<name>A0A0P0LXW2_9GAMM</name>